<accession>A0ABY8DIR5</accession>
<evidence type="ECO:0000313" key="2">
    <source>
        <dbReference type="EMBL" id="WEX90097.1"/>
    </source>
</evidence>
<evidence type="ECO:0000256" key="1">
    <source>
        <dbReference type="SAM" id="Phobius"/>
    </source>
</evidence>
<keyword evidence="1" id="KW-1133">Transmembrane helix</keyword>
<keyword evidence="3" id="KW-1185">Reference proteome</keyword>
<name>A0ABY8DIR5_9HYPH</name>
<evidence type="ECO:0000313" key="3">
    <source>
        <dbReference type="Proteomes" id="UP001229355"/>
    </source>
</evidence>
<dbReference type="RefSeq" id="WP_280662064.1">
    <property type="nucleotide sequence ID" value="NZ_CP120374.1"/>
</dbReference>
<gene>
    <name evidence="2" type="ORF">PZN02_005451</name>
</gene>
<keyword evidence="1" id="KW-0812">Transmembrane</keyword>
<dbReference type="Proteomes" id="UP001229355">
    <property type="component" value="Chromosome 2"/>
</dbReference>
<proteinExistence type="predicted"/>
<reference evidence="2 3" key="1">
    <citation type="submission" date="2023-03" db="EMBL/GenBank/DDBJ databases">
        <authorList>
            <person name="Kaur S."/>
            <person name="Espinosa-Saiz D."/>
            <person name="Velazquez E."/>
            <person name="Menendez E."/>
            <person name="diCenzo G.C."/>
        </authorList>
    </citation>
    <scope>NUCLEOTIDE SEQUENCE [LARGE SCALE GENOMIC DNA]</scope>
    <source>
        <strain evidence="2 3">LMG 24692</strain>
    </source>
</reference>
<feature type="transmembrane region" description="Helical" evidence="1">
    <location>
        <begin position="12"/>
        <end position="34"/>
    </location>
</feature>
<sequence length="95" mass="10820">MTGAGDFLNEETVLALLVGIFVGLLAYVALAQLVGRGRPSKDKSVTERQFGNVFSIMDEGRRQSLIRYYMEKHECGREEAMHRAVDERARDSNRW</sequence>
<protein>
    <submittedName>
        <fullName evidence="2">Uncharacterized protein</fullName>
    </submittedName>
</protein>
<dbReference type="EMBL" id="CP120374">
    <property type="protein sequence ID" value="WEX90097.1"/>
    <property type="molecule type" value="Genomic_DNA"/>
</dbReference>
<organism evidence="2 3">
    <name type="scientific">Sinorhizobium garamanticum</name>
    <dbReference type="NCBI Taxonomy" id="680247"/>
    <lineage>
        <taxon>Bacteria</taxon>
        <taxon>Pseudomonadati</taxon>
        <taxon>Pseudomonadota</taxon>
        <taxon>Alphaproteobacteria</taxon>
        <taxon>Hyphomicrobiales</taxon>
        <taxon>Rhizobiaceae</taxon>
        <taxon>Sinorhizobium/Ensifer group</taxon>
        <taxon>Sinorhizobium</taxon>
    </lineage>
</organism>
<keyword evidence="1" id="KW-0472">Membrane</keyword>